<dbReference type="PROSITE" id="PS50011">
    <property type="entry name" value="PROTEIN_KINASE_DOM"/>
    <property type="match status" value="1"/>
</dbReference>
<reference evidence="2 3" key="1">
    <citation type="journal article" date="2016" name="Mol. Biol. Evol.">
        <title>Comparative Genomics of Early-Diverging Mushroom-Forming Fungi Provides Insights into the Origins of Lignocellulose Decay Capabilities.</title>
        <authorList>
            <person name="Nagy L.G."/>
            <person name="Riley R."/>
            <person name="Tritt A."/>
            <person name="Adam C."/>
            <person name="Daum C."/>
            <person name="Floudas D."/>
            <person name="Sun H."/>
            <person name="Yadav J.S."/>
            <person name="Pangilinan J."/>
            <person name="Larsson K.H."/>
            <person name="Matsuura K."/>
            <person name="Barry K."/>
            <person name="Labutti K."/>
            <person name="Kuo R."/>
            <person name="Ohm R.A."/>
            <person name="Bhattacharya S.S."/>
            <person name="Shirouzu T."/>
            <person name="Yoshinaga Y."/>
            <person name="Martin F.M."/>
            <person name="Grigoriev I.V."/>
            <person name="Hibbett D.S."/>
        </authorList>
    </citation>
    <scope>NUCLEOTIDE SEQUENCE [LARGE SCALE GENOMIC DNA]</scope>
    <source>
        <strain evidence="2 3">HHB12029</strain>
    </source>
</reference>
<proteinExistence type="predicted"/>
<protein>
    <recommendedName>
        <fullName evidence="1">Protein kinase domain-containing protein</fullName>
    </recommendedName>
</protein>
<evidence type="ECO:0000259" key="1">
    <source>
        <dbReference type="PROSITE" id="PS50011"/>
    </source>
</evidence>
<dbReference type="STRING" id="1314781.A0A166BBS1"/>
<dbReference type="InParanoid" id="A0A166BBS1"/>
<evidence type="ECO:0000313" key="2">
    <source>
        <dbReference type="EMBL" id="KZV99739.1"/>
    </source>
</evidence>
<evidence type="ECO:0000313" key="3">
    <source>
        <dbReference type="Proteomes" id="UP000077266"/>
    </source>
</evidence>
<feature type="non-terminal residue" evidence="2">
    <location>
        <position position="1"/>
    </location>
</feature>
<dbReference type="Proteomes" id="UP000077266">
    <property type="component" value="Unassembled WGS sequence"/>
</dbReference>
<dbReference type="InterPro" id="IPR011009">
    <property type="entry name" value="Kinase-like_dom_sf"/>
</dbReference>
<gene>
    <name evidence="2" type="ORF">EXIGLDRAFT_581555</name>
</gene>
<keyword evidence="3" id="KW-1185">Reference proteome</keyword>
<dbReference type="InterPro" id="IPR000719">
    <property type="entry name" value="Prot_kinase_dom"/>
</dbReference>
<dbReference type="EMBL" id="KV425907">
    <property type="protein sequence ID" value="KZV99739.1"/>
    <property type="molecule type" value="Genomic_DNA"/>
</dbReference>
<feature type="non-terminal residue" evidence="2">
    <location>
        <position position="254"/>
    </location>
</feature>
<dbReference type="OrthoDB" id="5987198at2759"/>
<feature type="domain" description="Protein kinase" evidence="1">
    <location>
        <begin position="1"/>
        <end position="254"/>
    </location>
</feature>
<sequence length="254" mass="29480">YSLRRRYQPQWLPQWPEYGMRSIFFEQSWPHLTGMVIDAYRRENASLVAIKCRPTARIENELAIHRFLTSREMLQDPQNHCAPVLDVFHNPDALDMRGRRSLTFLVTPFLYDLEQWPFQTVDNALDFVGQTLEAIAFMHAHGVAHRDCAGSNIRVDASGLYPDHWPHPAMPTMDYCSPWSPLHSPERASASVRFYLIDFSESSRVYDDHDGPFLVTGNRCIDPALPEAYFDHPYDPFPVDVFLLGNTYRQSLFE</sequence>
<dbReference type="Gene3D" id="1.10.510.10">
    <property type="entry name" value="Transferase(Phosphotransferase) domain 1"/>
    <property type="match status" value="1"/>
</dbReference>
<organism evidence="2 3">
    <name type="scientific">Exidia glandulosa HHB12029</name>
    <dbReference type="NCBI Taxonomy" id="1314781"/>
    <lineage>
        <taxon>Eukaryota</taxon>
        <taxon>Fungi</taxon>
        <taxon>Dikarya</taxon>
        <taxon>Basidiomycota</taxon>
        <taxon>Agaricomycotina</taxon>
        <taxon>Agaricomycetes</taxon>
        <taxon>Auriculariales</taxon>
        <taxon>Exidiaceae</taxon>
        <taxon>Exidia</taxon>
    </lineage>
</organism>
<accession>A0A166BBS1</accession>
<name>A0A166BBS1_EXIGL</name>
<dbReference type="GO" id="GO:0004672">
    <property type="term" value="F:protein kinase activity"/>
    <property type="evidence" value="ECO:0007669"/>
    <property type="project" value="InterPro"/>
</dbReference>
<dbReference type="SUPFAM" id="SSF56112">
    <property type="entry name" value="Protein kinase-like (PK-like)"/>
    <property type="match status" value="1"/>
</dbReference>
<dbReference type="AlphaFoldDB" id="A0A166BBS1"/>
<dbReference type="GO" id="GO:0005524">
    <property type="term" value="F:ATP binding"/>
    <property type="evidence" value="ECO:0007669"/>
    <property type="project" value="InterPro"/>
</dbReference>